<evidence type="ECO:0000313" key="1">
    <source>
        <dbReference type="EMBL" id="CAF1325580.1"/>
    </source>
</evidence>
<dbReference type="OrthoDB" id="10399110at2759"/>
<organism evidence="1 3">
    <name type="scientific">Adineta steineri</name>
    <dbReference type="NCBI Taxonomy" id="433720"/>
    <lineage>
        <taxon>Eukaryota</taxon>
        <taxon>Metazoa</taxon>
        <taxon>Spiralia</taxon>
        <taxon>Gnathifera</taxon>
        <taxon>Rotifera</taxon>
        <taxon>Eurotatoria</taxon>
        <taxon>Bdelloidea</taxon>
        <taxon>Adinetida</taxon>
        <taxon>Adinetidae</taxon>
        <taxon>Adineta</taxon>
    </lineage>
</organism>
<gene>
    <name evidence="2" type="ORF">OKA104_LOCUS32191</name>
    <name evidence="1" type="ORF">VCS650_LOCUS32389</name>
</gene>
<dbReference type="EMBL" id="CAJNON010000585">
    <property type="protein sequence ID" value="CAF1325580.1"/>
    <property type="molecule type" value="Genomic_DNA"/>
</dbReference>
<comment type="caution">
    <text evidence="1">The sequence shown here is derived from an EMBL/GenBank/DDBJ whole genome shotgun (WGS) entry which is preliminary data.</text>
</comment>
<evidence type="ECO:0000313" key="3">
    <source>
        <dbReference type="Proteomes" id="UP000663891"/>
    </source>
</evidence>
<dbReference type="Proteomes" id="UP000663891">
    <property type="component" value="Unassembled WGS sequence"/>
</dbReference>
<dbReference type="AlphaFoldDB" id="A0A815F9Q1"/>
<evidence type="ECO:0000313" key="2">
    <source>
        <dbReference type="EMBL" id="CAF4041195.1"/>
    </source>
</evidence>
<proteinExistence type="predicted"/>
<dbReference type="EMBL" id="CAJOAY010003815">
    <property type="protein sequence ID" value="CAF4041195.1"/>
    <property type="molecule type" value="Genomic_DNA"/>
</dbReference>
<protein>
    <submittedName>
        <fullName evidence="1">Uncharacterized protein</fullName>
    </submittedName>
</protein>
<name>A0A815F9Q1_9BILA</name>
<dbReference type="Proteomes" id="UP000663881">
    <property type="component" value="Unassembled WGS sequence"/>
</dbReference>
<accession>A0A815F9Q1</accession>
<reference evidence="1" key="1">
    <citation type="submission" date="2021-02" db="EMBL/GenBank/DDBJ databases">
        <authorList>
            <person name="Nowell W R."/>
        </authorList>
    </citation>
    <scope>NUCLEOTIDE SEQUENCE</scope>
</reference>
<sequence length="95" mass="10496">MSGLDVSNKVKFGIKLETKLIKNDVAVCKENNSDDGVDDNSQISKELMKYSGIDNDSETKAVLEQHPELISMESHDKLIGLAINKEMNDVICSLI</sequence>